<dbReference type="EMBL" id="JAIXNE010000004">
    <property type="protein sequence ID" value="MCA6076943.1"/>
    <property type="molecule type" value="Genomic_DNA"/>
</dbReference>
<name>A0A9X1HM17_9BACT</name>
<evidence type="ECO:0000313" key="3">
    <source>
        <dbReference type="EMBL" id="MCA6075815.1"/>
    </source>
</evidence>
<keyword evidence="5" id="KW-1185">Reference proteome</keyword>
<organism evidence="2 5">
    <name type="scientific">Fulvivirga sedimenti</name>
    <dbReference type="NCBI Taxonomy" id="2879465"/>
    <lineage>
        <taxon>Bacteria</taxon>
        <taxon>Pseudomonadati</taxon>
        <taxon>Bacteroidota</taxon>
        <taxon>Cytophagia</taxon>
        <taxon>Cytophagales</taxon>
        <taxon>Fulvivirgaceae</taxon>
        <taxon>Fulvivirga</taxon>
    </lineage>
</organism>
<proteinExistence type="predicted"/>
<dbReference type="EMBL" id="JAIXNE010000003">
    <property type="protein sequence ID" value="MCA6075815.1"/>
    <property type="molecule type" value="Genomic_DNA"/>
</dbReference>
<dbReference type="Pfam" id="PF19578">
    <property type="entry name" value="DUF6090"/>
    <property type="match status" value="1"/>
</dbReference>
<comment type="caution">
    <text evidence="2">The sequence shown here is derived from an EMBL/GenBank/DDBJ whole genome shotgun (WGS) entry which is preliminary data.</text>
</comment>
<reference evidence="2" key="1">
    <citation type="submission" date="2021-09" db="EMBL/GenBank/DDBJ databases">
        <title>Fulvivirga sp. isolated from coastal sediment.</title>
        <authorList>
            <person name="Yu H."/>
        </authorList>
    </citation>
    <scope>NUCLEOTIDE SEQUENCE</scope>
    <source>
        <strain evidence="2">1062</strain>
    </source>
</reference>
<evidence type="ECO:0000256" key="1">
    <source>
        <dbReference type="SAM" id="Phobius"/>
    </source>
</evidence>
<protein>
    <submittedName>
        <fullName evidence="2">Uncharacterized protein</fullName>
    </submittedName>
</protein>
<evidence type="ECO:0000313" key="2">
    <source>
        <dbReference type="EMBL" id="MCA6074638.1"/>
    </source>
</evidence>
<evidence type="ECO:0000313" key="5">
    <source>
        <dbReference type="Proteomes" id="UP001139409"/>
    </source>
</evidence>
<dbReference type="RefSeq" id="WP_225697751.1">
    <property type="nucleotide sequence ID" value="NZ_JAIXNE010000002.1"/>
</dbReference>
<keyword evidence="1" id="KW-0812">Transmembrane</keyword>
<keyword evidence="1" id="KW-0472">Membrane</keyword>
<dbReference type="AlphaFoldDB" id="A0A9X1HM17"/>
<keyword evidence="1" id="KW-1133">Transmembrane helix</keyword>
<evidence type="ECO:0000313" key="4">
    <source>
        <dbReference type="EMBL" id="MCA6076943.1"/>
    </source>
</evidence>
<dbReference type="Proteomes" id="UP001139409">
    <property type="component" value="Unassembled WGS sequence"/>
</dbReference>
<gene>
    <name evidence="2" type="ORF">LDX50_07140</name>
    <name evidence="3" type="ORF">LDX50_13110</name>
    <name evidence="4" type="ORF">LDX50_18830</name>
</gene>
<dbReference type="EMBL" id="JAIXNE010000002">
    <property type="protein sequence ID" value="MCA6074638.1"/>
    <property type="molecule type" value="Genomic_DNA"/>
</dbReference>
<sequence length="249" mass="28931">MITFFRKIRRTLLSKGRIGYLKYAFGEIVLVVIGILIALAINDWNEHRKGIDRKNALLTSIQREFTQNLQQLDTVLRYDDLVVRSSYEFLKISHTDSILNDADYIRNLLQNTSWTWTFDPQNGALQSGISSGEINLIINEDLTNMLFSWKDLVADAREDELRSLDTRLAAKPVIEKYVRNVDYRSTDRTEMGKSKFSSDYRGLVQDPLFEDYISDRYSRMTDAVNELKSVRELNLKIIQLAEEELSESK</sequence>
<accession>A0A9X1HM17</accession>
<dbReference type="InterPro" id="IPR045749">
    <property type="entry name" value="DUF6090"/>
</dbReference>
<feature type="transmembrane region" description="Helical" evidence="1">
    <location>
        <begin position="20"/>
        <end position="41"/>
    </location>
</feature>